<reference evidence="2" key="1">
    <citation type="submission" date="2025-08" db="UniProtKB">
        <authorList>
            <consortium name="Ensembl"/>
        </authorList>
    </citation>
    <scope>IDENTIFICATION</scope>
</reference>
<sequence length="701" mass="78853">MAAGPEMDRGAGSSAFRAKSLRFLTYNVKGLNVPEKRGRLMRELLSLRTAVAFLQETHFRARDPPRLLSKAYPTGFFSDYTDTKSRGTAILISKDVPFQLTDQLADVEGRYIFVKGTILETQYTFASIYLPNRDQHKCLARILKKLVQFTAGILVLAGDLNVPLDPKWDTSRRCSSIPSSTLRHIRRSLDTMRLVDVWRTFNASARDFSFYSPVHDSFSRLDYLFVQQHQLPLVSDTNVGVRSWSDHSPVWMSMTSPLVRPRERTWRLNVTLLDDPAFTAKISEHLTNYFQDNLDVEGVPVGTVWEAHKAVVRGLLISRATAVKKSKSKEIIDLVTQIRTLESFSTSSPTDLQMAEAMQLRRRLNDILDSSLRLDAARTKCTFALRENRPGKILATLLKKRRQVDYIPKIRLPSGHCTPHPDEITNAFASYYQNLYDLDLSEGQGPSEEALIEYLKDKIHTTLTAGDREALESPITGEELAATLKKMKNGKSPGPDGLPSEYYKHFSTILLPNLLRALHTLGPTGRFHPATLAATITVIPKPDRDRVDCKNYRPISLLNVDTKILAKLLAERLKIFLPTLIRPDQVGFVPGREAKDATTRVLNALTLAHSSKTELLFFSADAEKAFDRVRWSYLFEVLRQMGLPGGFLGLISALYSSPSARVRINGALSRPIRICNGTRQGCPLSPLLFALYLEPLLEAVR</sequence>
<dbReference type="Proteomes" id="UP000694569">
    <property type="component" value="Unplaced"/>
</dbReference>
<dbReference type="SUPFAM" id="SSF56672">
    <property type="entry name" value="DNA/RNA polymerases"/>
    <property type="match status" value="1"/>
</dbReference>
<evidence type="ECO:0000259" key="1">
    <source>
        <dbReference type="PROSITE" id="PS50878"/>
    </source>
</evidence>
<feature type="domain" description="Reverse transcriptase" evidence="1">
    <location>
        <begin position="520"/>
        <end position="701"/>
    </location>
</feature>
<protein>
    <recommendedName>
        <fullName evidence="1">Reverse transcriptase domain-containing protein</fullName>
    </recommendedName>
</protein>
<organism evidence="2 3">
    <name type="scientific">Leptobrachium leishanense</name>
    <name type="common">Leishan spiny toad</name>
    <dbReference type="NCBI Taxonomy" id="445787"/>
    <lineage>
        <taxon>Eukaryota</taxon>
        <taxon>Metazoa</taxon>
        <taxon>Chordata</taxon>
        <taxon>Craniata</taxon>
        <taxon>Vertebrata</taxon>
        <taxon>Euteleostomi</taxon>
        <taxon>Amphibia</taxon>
        <taxon>Batrachia</taxon>
        <taxon>Anura</taxon>
        <taxon>Pelobatoidea</taxon>
        <taxon>Megophryidae</taxon>
        <taxon>Leptobrachium</taxon>
    </lineage>
</organism>
<dbReference type="Ensembl" id="ENSLLET00000001709.1">
    <property type="protein sequence ID" value="ENSLLEP00000001629.1"/>
    <property type="gene ID" value="ENSLLEG00000001077.1"/>
</dbReference>
<dbReference type="Pfam" id="PF03372">
    <property type="entry name" value="Exo_endo_phos"/>
    <property type="match status" value="1"/>
</dbReference>
<dbReference type="AlphaFoldDB" id="A0A8C5LKV7"/>
<dbReference type="SUPFAM" id="SSF56219">
    <property type="entry name" value="DNase I-like"/>
    <property type="match status" value="1"/>
</dbReference>
<proteinExistence type="predicted"/>
<dbReference type="InterPro" id="IPR000477">
    <property type="entry name" value="RT_dom"/>
</dbReference>
<reference evidence="2" key="2">
    <citation type="submission" date="2025-09" db="UniProtKB">
        <authorList>
            <consortium name="Ensembl"/>
        </authorList>
    </citation>
    <scope>IDENTIFICATION</scope>
</reference>
<dbReference type="PANTHER" id="PTHR19446">
    <property type="entry name" value="REVERSE TRANSCRIPTASES"/>
    <property type="match status" value="1"/>
</dbReference>
<dbReference type="InterPro" id="IPR005135">
    <property type="entry name" value="Endo/exonuclease/phosphatase"/>
</dbReference>
<dbReference type="Pfam" id="PF00078">
    <property type="entry name" value="RVT_1"/>
    <property type="match status" value="1"/>
</dbReference>
<accession>A0A8C5LKV7</accession>
<dbReference type="Gene3D" id="3.60.10.10">
    <property type="entry name" value="Endonuclease/exonuclease/phosphatase"/>
    <property type="match status" value="1"/>
</dbReference>
<dbReference type="InterPro" id="IPR043502">
    <property type="entry name" value="DNA/RNA_pol_sf"/>
</dbReference>
<dbReference type="OrthoDB" id="9909359at2759"/>
<name>A0A8C5LKV7_9ANUR</name>
<dbReference type="GeneTree" id="ENSGT00940000163630"/>
<dbReference type="CDD" id="cd01650">
    <property type="entry name" value="RT_nLTR_like"/>
    <property type="match status" value="1"/>
</dbReference>
<dbReference type="CDD" id="cd09076">
    <property type="entry name" value="L1-EN"/>
    <property type="match status" value="1"/>
</dbReference>
<dbReference type="GO" id="GO:0003824">
    <property type="term" value="F:catalytic activity"/>
    <property type="evidence" value="ECO:0007669"/>
    <property type="project" value="InterPro"/>
</dbReference>
<evidence type="ECO:0000313" key="2">
    <source>
        <dbReference type="Ensembl" id="ENSLLEP00000001629.1"/>
    </source>
</evidence>
<dbReference type="PROSITE" id="PS50878">
    <property type="entry name" value="RT_POL"/>
    <property type="match status" value="1"/>
</dbReference>
<evidence type="ECO:0000313" key="3">
    <source>
        <dbReference type="Proteomes" id="UP000694569"/>
    </source>
</evidence>
<keyword evidence="3" id="KW-1185">Reference proteome</keyword>
<dbReference type="InterPro" id="IPR036691">
    <property type="entry name" value="Endo/exonu/phosph_ase_sf"/>
</dbReference>